<gene>
    <name evidence="1" type="ORF">PVAND_013297</name>
</gene>
<reference evidence="1" key="1">
    <citation type="submission" date="2021-03" db="EMBL/GenBank/DDBJ databases">
        <title>Chromosome level genome of the anhydrobiotic midge Polypedilum vanderplanki.</title>
        <authorList>
            <person name="Yoshida Y."/>
            <person name="Kikawada T."/>
            <person name="Gusev O."/>
        </authorList>
    </citation>
    <scope>NUCLEOTIDE SEQUENCE</scope>
    <source>
        <strain evidence="1">NIAS01</strain>
        <tissue evidence="1">Whole body or cell culture</tissue>
    </source>
</reference>
<protein>
    <submittedName>
        <fullName evidence="1">Uncharacterized protein</fullName>
    </submittedName>
</protein>
<organism evidence="1 2">
    <name type="scientific">Polypedilum vanderplanki</name>
    <name type="common">Sleeping chironomid midge</name>
    <dbReference type="NCBI Taxonomy" id="319348"/>
    <lineage>
        <taxon>Eukaryota</taxon>
        <taxon>Metazoa</taxon>
        <taxon>Ecdysozoa</taxon>
        <taxon>Arthropoda</taxon>
        <taxon>Hexapoda</taxon>
        <taxon>Insecta</taxon>
        <taxon>Pterygota</taxon>
        <taxon>Neoptera</taxon>
        <taxon>Endopterygota</taxon>
        <taxon>Diptera</taxon>
        <taxon>Nematocera</taxon>
        <taxon>Chironomoidea</taxon>
        <taxon>Chironomidae</taxon>
        <taxon>Chironominae</taxon>
        <taxon>Polypedilum</taxon>
        <taxon>Polypedilum</taxon>
    </lineage>
</organism>
<dbReference type="OrthoDB" id="2157866at2759"/>
<dbReference type="PANTHER" id="PTHR47644:SF1">
    <property type="entry name" value="PDZ DOMAIN-CONTAINING PROTEIN"/>
    <property type="match status" value="1"/>
</dbReference>
<dbReference type="PANTHER" id="PTHR47644">
    <property type="entry name" value="AGAP008221-PA"/>
    <property type="match status" value="1"/>
</dbReference>
<dbReference type="AlphaFoldDB" id="A0A9J6CR02"/>
<keyword evidence="2" id="KW-1185">Reference proteome</keyword>
<evidence type="ECO:0000313" key="2">
    <source>
        <dbReference type="Proteomes" id="UP001107558"/>
    </source>
</evidence>
<dbReference type="Proteomes" id="UP001107558">
    <property type="component" value="Chromosome 1"/>
</dbReference>
<dbReference type="EMBL" id="JADBJN010000001">
    <property type="protein sequence ID" value="KAG5684046.1"/>
    <property type="molecule type" value="Genomic_DNA"/>
</dbReference>
<name>A0A9J6CR02_POLVA</name>
<sequence length="242" mass="27909">MATAFRTRADGLHHAVSLGNIDHATSSQQSAFNYAARNYDSEDENMGRLKSRQQNLYNMKPPIYSKEDIIDQYCLTDRQLNNSIEAPRRDRFFGCWSTRSQQSFLGVCVGRRAPSDENLQDYAPINRHPRYQKPISYDDDDLENSYFRRKPTSFLSSNDAKRHTWMNMTPNDDAQRAEESRTNRNYMENGGPYVVGTYPQKSSFLSQSTEQITGYRCPAHINLPSAITTAPMQNQNQQEQPR</sequence>
<proteinExistence type="predicted"/>
<comment type="caution">
    <text evidence="1">The sequence shown here is derived from an EMBL/GenBank/DDBJ whole genome shotgun (WGS) entry which is preliminary data.</text>
</comment>
<accession>A0A9J6CR02</accession>
<evidence type="ECO:0000313" key="1">
    <source>
        <dbReference type="EMBL" id="KAG5684046.1"/>
    </source>
</evidence>